<gene>
    <name evidence="11" type="ORF">KUM34_008385</name>
</gene>
<evidence type="ECO:0000256" key="1">
    <source>
        <dbReference type="ARBA" id="ARBA00004651"/>
    </source>
</evidence>
<keyword evidence="6 10" id="KW-1133">Transmembrane helix</keyword>
<dbReference type="EMBL" id="CP083974">
    <property type="protein sequence ID" value="UZF46670.1"/>
    <property type="molecule type" value="Genomic_DNA"/>
</dbReference>
<dbReference type="InterPro" id="IPR037185">
    <property type="entry name" value="EmrE-like"/>
</dbReference>
<keyword evidence="5 9" id="KW-0812">Transmembrane</keyword>
<evidence type="ECO:0000256" key="6">
    <source>
        <dbReference type="ARBA" id="ARBA00022989"/>
    </source>
</evidence>
<comment type="similarity">
    <text evidence="2">Belongs to the drug/metabolite transporter (DMT) superfamily. Small multidrug resistance (SMR) (TC 2.A.7.1) family. Mmr subfamily.</text>
</comment>
<feature type="transmembrane region" description="Helical" evidence="10">
    <location>
        <begin position="58"/>
        <end position="79"/>
    </location>
</feature>
<evidence type="ECO:0000256" key="8">
    <source>
        <dbReference type="ARBA" id="ARBA00023251"/>
    </source>
</evidence>
<feature type="transmembrane region" description="Helical" evidence="10">
    <location>
        <begin position="85"/>
        <end position="104"/>
    </location>
</feature>
<evidence type="ECO:0000256" key="7">
    <source>
        <dbReference type="ARBA" id="ARBA00023136"/>
    </source>
</evidence>
<organism evidence="11 12">
    <name type="scientific">Rhodococcus rhodochrous</name>
    <dbReference type="NCBI Taxonomy" id="1829"/>
    <lineage>
        <taxon>Bacteria</taxon>
        <taxon>Bacillati</taxon>
        <taxon>Actinomycetota</taxon>
        <taxon>Actinomycetes</taxon>
        <taxon>Mycobacteriales</taxon>
        <taxon>Nocardiaceae</taxon>
        <taxon>Rhodococcus</taxon>
    </lineage>
</organism>
<keyword evidence="7 10" id="KW-0472">Membrane</keyword>
<dbReference type="Gene3D" id="1.10.3730.20">
    <property type="match status" value="1"/>
</dbReference>
<keyword evidence="3" id="KW-0813">Transport</keyword>
<comment type="subcellular location">
    <subcellularLocation>
        <location evidence="1 9">Cell membrane</location>
        <topology evidence="1 9">Multi-pass membrane protein</topology>
    </subcellularLocation>
</comment>
<evidence type="ECO:0000256" key="4">
    <source>
        <dbReference type="ARBA" id="ARBA00022475"/>
    </source>
</evidence>
<evidence type="ECO:0000313" key="11">
    <source>
        <dbReference type="EMBL" id="UZF46670.1"/>
    </source>
</evidence>
<dbReference type="Proteomes" id="UP001162740">
    <property type="component" value="Chromosome"/>
</dbReference>
<dbReference type="InterPro" id="IPR045324">
    <property type="entry name" value="Small_multidrug_res"/>
</dbReference>
<dbReference type="PANTHER" id="PTHR30561">
    <property type="entry name" value="SMR FAMILY PROTON-DEPENDENT DRUG EFFLUX TRANSPORTER SUGE"/>
    <property type="match status" value="1"/>
</dbReference>
<keyword evidence="8" id="KW-0046">Antibiotic resistance</keyword>
<dbReference type="GO" id="GO:0022857">
    <property type="term" value="F:transmembrane transporter activity"/>
    <property type="evidence" value="ECO:0007669"/>
    <property type="project" value="InterPro"/>
</dbReference>
<dbReference type="Pfam" id="PF00893">
    <property type="entry name" value="Multi_Drug_Res"/>
    <property type="match status" value="1"/>
</dbReference>
<evidence type="ECO:0000256" key="5">
    <source>
        <dbReference type="ARBA" id="ARBA00022692"/>
    </source>
</evidence>
<evidence type="ECO:0000256" key="10">
    <source>
        <dbReference type="SAM" id="Phobius"/>
    </source>
</evidence>
<reference evidence="11 12" key="1">
    <citation type="journal article" date="2021" name="Front. Microbiol.">
        <title>Bacterial Transformation of Aromatic Monomers in Softwood Black Liquor.</title>
        <authorList>
            <person name="Navas L.E."/>
            <person name="Dexter G."/>
            <person name="Liu J."/>
            <person name="Levy-Booth D."/>
            <person name="Cho M."/>
            <person name="Jang S.K."/>
            <person name="Mansfield S.D."/>
            <person name="Renneckar S."/>
            <person name="Mohn W.W."/>
            <person name="Eltis L.D."/>
        </authorList>
    </citation>
    <scope>NUCLEOTIDE SEQUENCE [LARGE SCALE GENOMIC DNA]</scope>
    <source>
        <strain evidence="11 12">GD02</strain>
    </source>
</reference>
<dbReference type="SUPFAM" id="SSF103481">
    <property type="entry name" value="Multidrug resistance efflux transporter EmrE"/>
    <property type="match status" value="1"/>
</dbReference>
<dbReference type="InterPro" id="IPR000390">
    <property type="entry name" value="Small_drug/metabolite_transptr"/>
</dbReference>
<evidence type="ECO:0000313" key="12">
    <source>
        <dbReference type="Proteomes" id="UP001162740"/>
    </source>
</evidence>
<dbReference type="PANTHER" id="PTHR30561:SF1">
    <property type="entry name" value="MULTIDRUG TRANSPORTER EMRE"/>
    <property type="match status" value="1"/>
</dbReference>
<evidence type="ECO:0000256" key="9">
    <source>
        <dbReference type="RuleBase" id="RU003942"/>
    </source>
</evidence>
<accession>A0AA47ACE2</accession>
<name>A0AA47ACE2_RHORH</name>
<dbReference type="GO" id="GO:0005886">
    <property type="term" value="C:plasma membrane"/>
    <property type="evidence" value="ECO:0007669"/>
    <property type="project" value="UniProtKB-SubCell"/>
</dbReference>
<protein>
    <submittedName>
        <fullName evidence="11">Multidrug efflux SMR transporter</fullName>
    </submittedName>
</protein>
<evidence type="ECO:0000256" key="2">
    <source>
        <dbReference type="ARBA" id="ARBA00007822"/>
    </source>
</evidence>
<feature type="transmembrane region" description="Helical" evidence="10">
    <location>
        <begin position="31"/>
        <end position="51"/>
    </location>
</feature>
<dbReference type="RefSeq" id="WP_197252890.1">
    <property type="nucleotide sequence ID" value="NZ_CP083974.1"/>
</dbReference>
<proteinExistence type="inferred from homology"/>
<keyword evidence="4" id="KW-1003">Cell membrane</keyword>
<dbReference type="GO" id="GO:0046677">
    <property type="term" value="P:response to antibiotic"/>
    <property type="evidence" value="ECO:0007669"/>
    <property type="project" value="UniProtKB-KW"/>
</dbReference>
<evidence type="ECO:0000256" key="3">
    <source>
        <dbReference type="ARBA" id="ARBA00022448"/>
    </source>
</evidence>
<sequence>MTWLILAAAIVVEVAGTICLKLSDGMARTRWVLATVSCYVVAFGLVALVLARDVPVGVVYGIWVACGVALTAVLGRLLFRDPLTFRMVIGIALIMAGVVAIEVGSHSA</sequence>
<dbReference type="AlphaFoldDB" id="A0AA47ACE2"/>